<sequence>MCAVWRYKPTRQSRRRRDGRRPAQAPPQRPARVQAAGRESRSGGRERRPDRVFKSFDITSLYRCVSALPYYFILQAPKHMMTSRVHSWTRAKPPLNASTKYRLKSLIHEVAQQTASTNDSALPSRRAPDRFRVAPKFVELLDVRKRFYRINVNFRESVVGGLVSLFCPTVIRKLCTQWIPYNLAQGQNSVVLIGGAVIARLVGDDSNVVYDIVTDEESWIYCYHLETKHSLLSELTTKESGLRTPTKQWLHCKRSSKRPSSASRQCLSQ</sequence>
<gene>
    <name evidence="2" type="ORF">EVAR_82605_1</name>
</gene>
<accession>A0A4C1X2L1</accession>
<feature type="region of interest" description="Disordered" evidence="1">
    <location>
        <begin position="1"/>
        <end position="48"/>
    </location>
</feature>
<name>A0A4C1X2L1_EUMVA</name>
<reference evidence="2 3" key="1">
    <citation type="journal article" date="2019" name="Commun. Biol.">
        <title>The bagworm genome reveals a unique fibroin gene that provides high tensile strength.</title>
        <authorList>
            <person name="Kono N."/>
            <person name="Nakamura H."/>
            <person name="Ohtoshi R."/>
            <person name="Tomita M."/>
            <person name="Numata K."/>
            <person name="Arakawa K."/>
        </authorList>
    </citation>
    <scope>NUCLEOTIDE SEQUENCE [LARGE SCALE GENOMIC DNA]</scope>
</reference>
<evidence type="ECO:0000313" key="2">
    <source>
        <dbReference type="EMBL" id="GBP57968.1"/>
    </source>
</evidence>
<feature type="compositionally biased region" description="Basic residues" evidence="1">
    <location>
        <begin position="8"/>
        <end position="19"/>
    </location>
</feature>
<dbReference type="EMBL" id="BGZK01000724">
    <property type="protein sequence ID" value="GBP57968.1"/>
    <property type="molecule type" value="Genomic_DNA"/>
</dbReference>
<dbReference type="Proteomes" id="UP000299102">
    <property type="component" value="Unassembled WGS sequence"/>
</dbReference>
<dbReference type="AlphaFoldDB" id="A0A4C1X2L1"/>
<evidence type="ECO:0000313" key="3">
    <source>
        <dbReference type="Proteomes" id="UP000299102"/>
    </source>
</evidence>
<organism evidence="2 3">
    <name type="scientific">Eumeta variegata</name>
    <name type="common">Bagworm moth</name>
    <name type="synonym">Eumeta japonica</name>
    <dbReference type="NCBI Taxonomy" id="151549"/>
    <lineage>
        <taxon>Eukaryota</taxon>
        <taxon>Metazoa</taxon>
        <taxon>Ecdysozoa</taxon>
        <taxon>Arthropoda</taxon>
        <taxon>Hexapoda</taxon>
        <taxon>Insecta</taxon>
        <taxon>Pterygota</taxon>
        <taxon>Neoptera</taxon>
        <taxon>Endopterygota</taxon>
        <taxon>Lepidoptera</taxon>
        <taxon>Glossata</taxon>
        <taxon>Ditrysia</taxon>
        <taxon>Tineoidea</taxon>
        <taxon>Psychidae</taxon>
        <taxon>Oiketicinae</taxon>
        <taxon>Eumeta</taxon>
    </lineage>
</organism>
<evidence type="ECO:0000256" key="1">
    <source>
        <dbReference type="SAM" id="MobiDB-lite"/>
    </source>
</evidence>
<comment type="caution">
    <text evidence="2">The sequence shown here is derived from an EMBL/GenBank/DDBJ whole genome shotgun (WGS) entry which is preliminary data.</text>
</comment>
<proteinExistence type="predicted"/>
<protein>
    <submittedName>
        <fullName evidence="2">Uncharacterized protein</fullName>
    </submittedName>
</protein>
<feature type="compositionally biased region" description="Basic and acidic residues" evidence="1">
    <location>
        <begin position="38"/>
        <end position="48"/>
    </location>
</feature>
<keyword evidence="3" id="KW-1185">Reference proteome</keyword>